<organism evidence="3 4">
    <name type="scientific">Autumnicola musiva</name>
    <dbReference type="NCBI Taxonomy" id="3075589"/>
    <lineage>
        <taxon>Bacteria</taxon>
        <taxon>Pseudomonadati</taxon>
        <taxon>Bacteroidota</taxon>
        <taxon>Flavobacteriia</taxon>
        <taxon>Flavobacteriales</taxon>
        <taxon>Flavobacteriaceae</taxon>
        <taxon>Autumnicola</taxon>
    </lineage>
</organism>
<reference evidence="3 4" key="1">
    <citation type="submission" date="2023-09" db="EMBL/GenBank/DDBJ databases">
        <authorList>
            <person name="Rey-Velasco X."/>
        </authorList>
    </citation>
    <scope>NUCLEOTIDE SEQUENCE [LARGE SCALE GENOMIC DNA]</scope>
    <source>
        <strain evidence="3 4">F117</strain>
    </source>
</reference>
<evidence type="ECO:0000313" key="3">
    <source>
        <dbReference type="EMBL" id="MDT0677529.1"/>
    </source>
</evidence>
<dbReference type="Pfam" id="PF07885">
    <property type="entry name" value="Ion_trans_2"/>
    <property type="match status" value="1"/>
</dbReference>
<keyword evidence="1" id="KW-0472">Membrane</keyword>
<feature type="transmembrane region" description="Helical" evidence="1">
    <location>
        <begin position="62"/>
        <end position="90"/>
    </location>
</feature>
<comment type="caution">
    <text evidence="3">The sequence shown here is derived from an EMBL/GenBank/DDBJ whole genome shotgun (WGS) entry which is preliminary data.</text>
</comment>
<evidence type="ECO:0000313" key="4">
    <source>
        <dbReference type="Proteomes" id="UP001262582"/>
    </source>
</evidence>
<sequence>MNSTYMEGAIYLVLGAILLILVIYDFFFTTLSGSGAGFITKPVSVLTYKITRMIAGVMGRRVYNFSGMVVNLVVLSTWGVLVWLGLYLLYSYDPAGIVSSKNVVATDWERLYFTGYTLSTLGLGDFKPVTVLFEILTSCFSFFGFIFFTSSMTYLLSVSSALINKRAISLNIQNLGQDPEALAQKILDMDISYSYQQLMSLQELIDRHTVNHQSYPVLHFYSHKDPRVCLSLNLTRLDEALNILLSEPEAKDLHEELQPLRSSISRFLNHINENYMKVSSGEEKAVDSFDFPYKTGAVGNEKLIERRKILLAFLKSERFNWEDVTRRNS</sequence>
<dbReference type="SUPFAM" id="SSF81324">
    <property type="entry name" value="Voltage-gated potassium channels"/>
    <property type="match status" value="1"/>
</dbReference>
<evidence type="ECO:0000256" key="1">
    <source>
        <dbReference type="SAM" id="Phobius"/>
    </source>
</evidence>
<accession>A0ABU3D7P4</accession>
<keyword evidence="1" id="KW-0812">Transmembrane</keyword>
<dbReference type="Proteomes" id="UP001262582">
    <property type="component" value="Unassembled WGS sequence"/>
</dbReference>
<feature type="transmembrane region" description="Helical" evidence="1">
    <location>
        <begin position="135"/>
        <end position="156"/>
    </location>
</feature>
<keyword evidence="4" id="KW-1185">Reference proteome</keyword>
<dbReference type="Gene3D" id="1.10.287.70">
    <property type="match status" value="1"/>
</dbReference>
<gene>
    <name evidence="3" type="ORF">RM539_13155</name>
</gene>
<dbReference type="InterPro" id="IPR013099">
    <property type="entry name" value="K_chnl_dom"/>
</dbReference>
<keyword evidence="1" id="KW-1133">Transmembrane helix</keyword>
<protein>
    <submittedName>
        <fullName evidence="3">Ion channel</fullName>
    </submittedName>
</protein>
<evidence type="ECO:0000259" key="2">
    <source>
        <dbReference type="Pfam" id="PF07885"/>
    </source>
</evidence>
<feature type="domain" description="Potassium channel" evidence="2">
    <location>
        <begin position="105"/>
        <end position="157"/>
    </location>
</feature>
<name>A0ABU3D7P4_9FLAO</name>
<feature type="transmembrane region" description="Helical" evidence="1">
    <location>
        <begin position="9"/>
        <end position="27"/>
    </location>
</feature>
<proteinExistence type="predicted"/>
<dbReference type="RefSeq" id="WP_311503873.1">
    <property type="nucleotide sequence ID" value="NZ_JAVRHK010000009.1"/>
</dbReference>
<dbReference type="EMBL" id="JAVRHK010000009">
    <property type="protein sequence ID" value="MDT0677529.1"/>
    <property type="molecule type" value="Genomic_DNA"/>
</dbReference>